<protein>
    <submittedName>
        <fullName evidence="2">Uncharacterized protein</fullName>
    </submittedName>
</protein>
<evidence type="ECO:0000313" key="2">
    <source>
        <dbReference type="EMBL" id="SFP09008.1"/>
    </source>
</evidence>
<feature type="compositionally biased region" description="Polar residues" evidence="1">
    <location>
        <begin position="1"/>
        <end position="10"/>
    </location>
</feature>
<name>A0A1I5MH93_9PSEU</name>
<dbReference type="InterPro" id="IPR046194">
    <property type="entry name" value="DUF6222"/>
</dbReference>
<accession>A0A1I5MH93</accession>
<proteinExistence type="predicted"/>
<sequence length="66" mass="7435">MRSESTSGQHPTGDVVRLSRPADEESEEHLPAVVPRLARGIRWSDVVAEMEREHEARRVSRMGRAA</sequence>
<dbReference type="RefSeq" id="WP_092528197.1">
    <property type="nucleotide sequence ID" value="NZ_FOWW01000001.1"/>
</dbReference>
<evidence type="ECO:0000313" key="3">
    <source>
        <dbReference type="Proteomes" id="UP000198727"/>
    </source>
</evidence>
<dbReference type="AlphaFoldDB" id="A0A1I5MH93"/>
<feature type="region of interest" description="Disordered" evidence="1">
    <location>
        <begin position="1"/>
        <end position="30"/>
    </location>
</feature>
<dbReference type="OrthoDB" id="3637588at2"/>
<keyword evidence="3" id="KW-1185">Reference proteome</keyword>
<gene>
    <name evidence="2" type="ORF">SAMN05421810_101923</name>
</gene>
<dbReference type="EMBL" id="FOWW01000001">
    <property type="protein sequence ID" value="SFP09008.1"/>
    <property type="molecule type" value="Genomic_DNA"/>
</dbReference>
<dbReference type="Pfam" id="PF19731">
    <property type="entry name" value="DUF6222"/>
    <property type="match status" value="1"/>
</dbReference>
<dbReference type="Proteomes" id="UP000198727">
    <property type="component" value="Unassembled WGS sequence"/>
</dbReference>
<evidence type="ECO:0000256" key="1">
    <source>
        <dbReference type="SAM" id="MobiDB-lite"/>
    </source>
</evidence>
<organism evidence="2 3">
    <name type="scientific">Amycolatopsis arida</name>
    <dbReference type="NCBI Taxonomy" id="587909"/>
    <lineage>
        <taxon>Bacteria</taxon>
        <taxon>Bacillati</taxon>
        <taxon>Actinomycetota</taxon>
        <taxon>Actinomycetes</taxon>
        <taxon>Pseudonocardiales</taxon>
        <taxon>Pseudonocardiaceae</taxon>
        <taxon>Amycolatopsis</taxon>
    </lineage>
</organism>
<dbReference type="STRING" id="587909.SAMN05421810_101923"/>
<reference evidence="3" key="1">
    <citation type="submission" date="2016-10" db="EMBL/GenBank/DDBJ databases">
        <authorList>
            <person name="Varghese N."/>
            <person name="Submissions S."/>
        </authorList>
    </citation>
    <scope>NUCLEOTIDE SEQUENCE [LARGE SCALE GENOMIC DNA]</scope>
    <source>
        <strain evidence="3">CGMCC 4.5579</strain>
    </source>
</reference>